<evidence type="ECO:0000313" key="4">
    <source>
        <dbReference type="Proteomes" id="UP000027100"/>
    </source>
</evidence>
<feature type="region of interest" description="Disordered" evidence="2">
    <location>
        <begin position="473"/>
        <end position="522"/>
    </location>
</feature>
<evidence type="ECO:0000256" key="2">
    <source>
        <dbReference type="SAM" id="MobiDB-lite"/>
    </source>
</evidence>
<dbReference type="Proteomes" id="UP000027100">
    <property type="component" value="Unassembled WGS sequence"/>
</dbReference>
<dbReference type="PATRIC" id="fig|1280954.3.peg.2857"/>
<protein>
    <submittedName>
        <fullName evidence="3">Uncharacterized protein</fullName>
    </submittedName>
</protein>
<organism evidence="3 4">
    <name type="scientific">Hyphomonas polymorpha PS728</name>
    <dbReference type="NCBI Taxonomy" id="1280954"/>
    <lineage>
        <taxon>Bacteria</taxon>
        <taxon>Pseudomonadati</taxon>
        <taxon>Pseudomonadota</taxon>
        <taxon>Alphaproteobacteria</taxon>
        <taxon>Hyphomonadales</taxon>
        <taxon>Hyphomonadaceae</taxon>
        <taxon>Hyphomonas</taxon>
    </lineage>
</organism>
<dbReference type="STRING" id="1280954.HPO_14102"/>
<evidence type="ECO:0000313" key="3">
    <source>
        <dbReference type="EMBL" id="KCZ97632.1"/>
    </source>
</evidence>
<feature type="coiled-coil region" evidence="1">
    <location>
        <begin position="262"/>
        <end position="303"/>
    </location>
</feature>
<reference evidence="3 4" key="1">
    <citation type="journal article" date="2014" name="Antonie Van Leeuwenhoek">
        <title>Hyphomonas beringensis sp. nov. and Hyphomonas chukchiensis sp. nov., isolated from surface seawater of the Bering Sea and Chukchi Sea.</title>
        <authorList>
            <person name="Li C."/>
            <person name="Lai Q."/>
            <person name="Li G."/>
            <person name="Dong C."/>
            <person name="Wang J."/>
            <person name="Liao Y."/>
            <person name="Shao Z."/>
        </authorList>
    </citation>
    <scope>NUCLEOTIDE SEQUENCE [LARGE SCALE GENOMIC DNA]</scope>
    <source>
        <strain evidence="3 4">PS728</strain>
    </source>
</reference>
<sequence>MNRTFNGRDALAEIDTLVARTRASLAEALSAADAAEARRAAIQKEQASAYAALAQLRLSYAQAGNGGVSSLEKVAASTSDIAERHAAFVERERAALEAAGAALNAKEAARADLAAAHDAAIDAFEARVAEAEARLKESNEYAVLTGAAEEARAMTGRAAEKLEIARADREEKGRPYRDDKLFSYLWARKFRSPDYRAPLLIRMLDGWVARLCRYDQAFLNYQRLTELPERIAEHAAYMARLAEEAEAKLVEAEAAAMATAGTEALKEEVENLRAAIEACDAEIAEAEARYRETAERHEAALRQEVGPAVEARQMLEAELRKASFPDLRVLAAETAELDDDRLVDTLVRLRAEEMNLELEASRVAARPSALRDELGRVEALRRQFKQARFDSPYAIVSKAAFEEVIADLMRDKIDVRGALQRLSRSVRRAEAPVQAHPDFGGQGRSQTIGLPDVLGGVIGGVLGEVLEEVIRETTRGGGGYGSGPIFPGPPKRPSRPSRSGGRSFPTGGSRRGGGGFKTGGGF</sequence>
<feature type="compositionally biased region" description="Gly residues" evidence="2">
    <location>
        <begin position="509"/>
        <end position="522"/>
    </location>
</feature>
<feature type="coiled-coil region" evidence="1">
    <location>
        <begin position="114"/>
        <end position="141"/>
    </location>
</feature>
<dbReference type="OrthoDB" id="274366at2"/>
<comment type="caution">
    <text evidence="3">The sequence shown here is derived from an EMBL/GenBank/DDBJ whole genome shotgun (WGS) entry which is preliminary data.</text>
</comment>
<dbReference type="AlphaFoldDB" id="A0A062VHT3"/>
<dbReference type="RefSeq" id="WP_035600110.1">
    <property type="nucleotide sequence ID" value="NZ_ARYM01000017.1"/>
</dbReference>
<proteinExistence type="predicted"/>
<keyword evidence="4" id="KW-1185">Reference proteome</keyword>
<keyword evidence="1" id="KW-0175">Coiled coil</keyword>
<dbReference type="eggNOG" id="COG1196">
    <property type="taxonomic scope" value="Bacteria"/>
</dbReference>
<name>A0A062VHT3_9PROT</name>
<evidence type="ECO:0000256" key="1">
    <source>
        <dbReference type="SAM" id="Coils"/>
    </source>
</evidence>
<gene>
    <name evidence="3" type="ORF">HPO_14102</name>
</gene>
<feature type="compositionally biased region" description="Low complexity" evidence="2">
    <location>
        <begin position="496"/>
        <end position="508"/>
    </location>
</feature>
<dbReference type="EMBL" id="ARYM01000017">
    <property type="protein sequence ID" value="KCZ97632.1"/>
    <property type="molecule type" value="Genomic_DNA"/>
</dbReference>
<accession>A0A062VHT3</accession>